<accession>A0ABV7HEJ3</accession>
<sequence length="182" mass="21082">MKKFIFIMCYVFLVSCGKPQISESIRDPNFDFVSFAKNLAENNPDAANPSQAVGYIKIRSEFNKKILLECSNMFGVRAPAYKNSYHQWSERERAILEKVELYWSRGAGKEHDSAQVIELLKNKIFNEILKQANKYSNEHSVSLEYSLLNYCDNHFIGLDNGSYRRRAPKAYEYLEASLNLND</sequence>
<keyword evidence="2" id="KW-1185">Reference proteome</keyword>
<proteinExistence type="predicted"/>
<protein>
    <recommendedName>
        <fullName evidence="3">Lipoprotein</fullName>
    </recommendedName>
</protein>
<dbReference type="EMBL" id="JBHRSZ010000006">
    <property type="protein sequence ID" value="MFC3152267.1"/>
    <property type="molecule type" value="Genomic_DNA"/>
</dbReference>
<evidence type="ECO:0000313" key="2">
    <source>
        <dbReference type="Proteomes" id="UP001595476"/>
    </source>
</evidence>
<dbReference type="RefSeq" id="WP_386722195.1">
    <property type="nucleotide sequence ID" value="NZ_JBHRSZ010000006.1"/>
</dbReference>
<name>A0ABV7HEJ3_9GAMM</name>
<dbReference type="Proteomes" id="UP001595476">
    <property type="component" value="Unassembled WGS sequence"/>
</dbReference>
<dbReference type="PROSITE" id="PS51257">
    <property type="entry name" value="PROKAR_LIPOPROTEIN"/>
    <property type="match status" value="1"/>
</dbReference>
<organism evidence="1 2">
    <name type="scientific">Litoribrevibacter euphylliae</name>
    <dbReference type="NCBI Taxonomy" id="1834034"/>
    <lineage>
        <taxon>Bacteria</taxon>
        <taxon>Pseudomonadati</taxon>
        <taxon>Pseudomonadota</taxon>
        <taxon>Gammaproteobacteria</taxon>
        <taxon>Oceanospirillales</taxon>
        <taxon>Oceanospirillaceae</taxon>
        <taxon>Litoribrevibacter</taxon>
    </lineage>
</organism>
<evidence type="ECO:0008006" key="3">
    <source>
        <dbReference type="Google" id="ProtNLM"/>
    </source>
</evidence>
<comment type="caution">
    <text evidence="1">The sequence shown here is derived from an EMBL/GenBank/DDBJ whole genome shotgun (WGS) entry which is preliminary data.</text>
</comment>
<gene>
    <name evidence="1" type="ORF">ACFOEK_14625</name>
</gene>
<reference evidence="2" key="1">
    <citation type="journal article" date="2019" name="Int. J. Syst. Evol. Microbiol.">
        <title>The Global Catalogue of Microorganisms (GCM) 10K type strain sequencing project: providing services to taxonomists for standard genome sequencing and annotation.</title>
        <authorList>
            <consortium name="The Broad Institute Genomics Platform"/>
            <consortium name="The Broad Institute Genome Sequencing Center for Infectious Disease"/>
            <person name="Wu L."/>
            <person name="Ma J."/>
        </authorList>
    </citation>
    <scope>NUCLEOTIDE SEQUENCE [LARGE SCALE GENOMIC DNA]</scope>
    <source>
        <strain evidence="2">KCTC 52438</strain>
    </source>
</reference>
<evidence type="ECO:0000313" key="1">
    <source>
        <dbReference type="EMBL" id="MFC3152267.1"/>
    </source>
</evidence>